<dbReference type="Proteomes" id="UP000240212">
    <property type="component" value="Unassembled WGS sequence"/>
</dbReference>
<dbReference type="Pfam" id="PF06092">
    <property type="entry name" value="DUF943"/>
    <property type="match status" value="1"/>
</dbReference>
<dbReference type="AlphaFoldDB" id="A0A2P8VN04"/>
<reference evidence="1 2" key="1">
    <citation type="submission" date="2018-03" db="EMBL/GenBank/DDBJ databases">
        <title>Draft genome sequence of the first documented clinical Siccibacter turicensis isolate in Austria.</title>
        <authorList>
            <person name="Lepuschitz S."/>
            <person name="Pekard-Amenitsch S."/>
            <person name="Haunold R."/>
            <person name="Schill S."/>
            <person name="Mach R."/>
            <person name="Allerberger F."/>
            <person name="Ruppitsch W."/>
            <person name="Forsythe S.J."/>
        </authorList>
    </citation>
    <scope>NUCLEOTIDE SEQUENCE [LARGE SCALE GENOMIC DNA]</scope>
    <source>
        <strain evidence="1 2">6100069499-17</strain>
    </source>
</reference>
<accession>A0A2P8VN04</accession>
<gene>
    <name evidence="1" type="ORF">C7G83_09745</name>
</gene>
<dbReference type="RefSeq" id="WP_106877074.1">
    <property type="nucleotide sequence ID" value="NZ_PYEP01000003.1"/>
</dbReference>
<protein>
    <recommendedName>
        <fullName evidence="3">DUF943 domain-containing protein</fullName>
    </recommendedName>
</protein>
<evidence type="ECO:0008006" key="3">
    <source>
        <dbReference type="Google" id="ProtNLM"/>
    </source>
</evidence>
<name>A0A2P8VN04_9ENTR</name>
<organism evidence="1 2">
    <name type="scientific">Siccibacter turicensis</name>
    <dbReference type="NCBI Taxonomy" id="357233"/>
    <lineage>
        <taxon>Bacteria</taxon>
        <taxon>Pseudomonadati</taxon>
        <taxon>Pseudomonadota</taxon>
        <taxon>Gammaproteobacteria</taxon>
        <taxon>Enterobacterales</taxon>
        <taxon>Enterobacteriaceae</taxon>
        <taxon>Siccibacter</taxon>
    </lineage>
</organism>
<evidence type="ECO:0000313" key="1">
    <source>
        <dbReference type="EMBL" id="PSN08438.1"/>
    </source>
</evidence>
<dbReference type="EMBL" id="PYEP01000003">
    <property type="protein sequence ID" value="PSN08438.1"/>
    <property type="molecule type" value="Genomic_DNA"/>
</dbReference>
<sequence length="129" mass="15039">MRIFIVAIVTGLLVYACYFFQDKPVKVINVSFDGYTAQIVVDQLPFSESGKMAWWQRSQKQIRDKYAIPSDNTGPFLITVYAFGEGYQEEGDEDRLCFRNITPPRNCIDKNILMMIWRTREGGTRYDFN</sequence>
<dbReference type="PROSITE" id="PS51257">
    <property type="entry name" value="PROKAR_LIPOPROTEIN"/>
    <property type="match status" value="1"/>
</dbReference>
<dbReference type="OrthoDB" id="6519293at2"/>
<proteinExistence type="predicted"/>
<dbReference type="InterPro" id="IPR010351">
    <property type="entry name" value="DUF943"/>
</dbReference>
<keyword evidence="2" id="KW-1185">Reference proteome</keyword>
<comment type="caution">
    <text evidence="1">The sequence shown here is derived from an EMBL/GenBank/DDBJ whole genome shotgun (WGS) entry which is preliminary data.</text>
</comment>
<evidence type="ECO:0000313" key="2">
    <source>
        <dbReference type="Proteomes" id="UP000240212"/>
    </source>
</evidence>